<keyword evidence="3" id="KW-1185">Reference proteome</keyword>
<dbReference type="InterPro" id="IPR009326">
    <property type="entry name" value="DUF984"/>
</dbReference>
<dbReference type="Gene3D" id="3.30.420.10">
    <property type="entry name" value="Ribonuclease H-like superfamily/Ribonuclease H"/>
    <property type="match status" value="1"/>
</dbReference>
<dbReference type="SMART" id="SM01022">
    <property type="entry name" value="ASCH"/>
    <property type="match status" value="1"/>
</dbReference>
<proteinExistence type="predicted"/>
<evidence type="ECO:0000259" key="1">
    <source>
        <dbReference type="SMART" id="SM01022"/>
    </source>
</evidence>
<dbReference type="PANTHER" id="PTHR39203">
    <property type="entry name" value="CYTOPLASMIC PROTEIN-RELATED"/>
    <property type="match status" value="1"/>
</dbReference>
<accession>A0A2R4MIX5</accession>
<organism evidence="2 3">
    <name type="scientific">Maritalea myrionectae</name>
    <dbReference type="NCBI Taxonomy" id="454601"/>
    <lineage>
        <taxon>Bacteria</taxon>
        <taxon>Pseudomonadati</taxon>
        <taxon>Pseudomonadota</taxon>
        <taxon>Alphaproteobacteria</taxon>
        <taxon>Hyphomicrobiales</taxon>
        <taxon>Devosiaceae</taxon>
        <taxon>Maritalea</taxon>
    </lineage>
</organism>
<dbReference type="SUPFAM" id="SSF88697">
    <property type="entry name" value="PUA domain-like"/>
    <property type="match status" value="1"/>
</dbReference>
<dbReference type="Pfam" id="PF04266">
    <property type="entry name" value="ASCH"/>
    <property type="match status" value="1"/>
</dbReference>
<dbReference type="GO" id="GO:0003676">
    <property type="term" value="F:nucleic acid binding"/>
    <property type="evidence" value="ECO:0007669"/>
    <property type="project" value="InterPro"/>
</dbReference>
<protein>
    <submittedName>
        <fullName evidence="2">5-formyltetrahydrofolate cyclo-ligase</fullName>
    </submittedName>
</protein>
<dbReference type="PANTHER" id="PTHR39203:SF1">
    <property type="entry name" value="CYTOPLASMIC PROTEIN"/>
    <property type="match status" value="1"/>
</dbReference>
<reference evidence="2 3" key="1">
    <citation type="submission" date="2017-05" db="EMBL/GenBank/DDBJ databases">
        <title>Genome Analysis of Maritalea myrionectae HL2708#5.</title>
        <authorList>
            <consortium name="Cotde Inc.-PKNU"/>
            <person name="Jang D."/>
            <person name="Oh H.-M."/>
        </authorList>
    </citation>
    <scope>NUCLEOTIDE SEQUENCE [LARGE SCALE GENOMIC DNA]</scope>
    <source>
        <strain evidence="2 3">HL2708#5</strain>
    </source>
</reference>
<name>A0A2R4MIX5_9HYPH</name>
<evidence type="ECO:0000313" key="3">
    <source>
        <dbReference type="Proteomes" id="UP000258927"/>
    </source>
</evidence>
<dbReference type="AlphaFoldDB" id="A0A2R4MIX5"/>
<dbReference type="CDD" id="cd06553">
    <property type="entry name" value="ASCH_Ef3133_like"/>
    <property type="match status" value="1"/>
</dbReference>
<dbReference type="SUPFAM" id="SSF53098">
    <property type="entry name" value="Ribonuclease H-like"/>
    <property type="match status" value="1"/>
</dbReference>
<sequence>MTMPVSDMEEIYIVTDIESDGPSPLRNSMLSFASVAMNRRGQFLGEFQAVLEPRKDRVPDPKTMEWWKTEPDAYKAATENAQSPEKVMKEYAAWVKGFEGRKVFAAAPLIFDGIFIDHYLDLYTRSRVFSGPTHSQVIFSGGAADIYTMSGILAGVPHQEWTTRRVPDSWIGFQPHSHFAIDDARGFAHLLKRFFIVSSLPQHLRQLEISEFGDSETLCNELVGLIVTGKKTATCGALAHYEADGEPLPEVGKRYIVPNWDGVPQCIIETTSVEVKRFDEVDEDFARAEGEGDLSYQYWHDGHKDFFTRNGGFSPEMKLVCERFKLIEALADQTTTKE</sequence>
<dbReference type="Proteomes" id="UP000258927">
    <property type="component" value="Chromosome"/>
</dbReference>
<dbReference type="Gene3D" id="3.10.400.10">
    <property type="entry name" value="Sulfate adenylyltransferase"/>
    <property type="match status" value="1"/>
</dbReference>
<dbReference type="EMBL" id="CP021330">
    <property type="protein sequence ID" value="AVX05846.1"/>
    <property type="molecule type" value="Genomic_DNA"/>
</dbReference>
<dbReference type="STRING" id="1122213.GCA_000423365_01104"/>
<dbReference type="InterPro" id="IPR015947">
    <property type="entry name" value="PUA-like_sf"/>
</dbReference>
<dbReference type="InterPro" id="IPR007374">
    <property type="entry name" value="ASCH_domain"/>
</dbReference>
<dbReference type="InterPro" id="IPR012337">
    <property type="entry name" value="RNaseH-like_sf"/>
</dbReference>
<dbReference type="GO" id="GO:0016874">
    <property type="term" value="F:ligase activity"/>
    <property type="evidence" value="ECO:0007669"/>
    <property type="project" value="UniProtKB-KW"/>
</dbReference>
<evidence type="ECO:0000313" key="2">
    <source>
        <dbReference type="EMBL" id="AVX05846.1"/>
    </source>
</evidence>
<gene>
    <name evidence="2" type="ORF">MXMO3_03341</name>
</gene>
<keyword evidence="2" id="KW-0436">Ligase</keyword>
<dbReference type="KEGG" id="mmyr:MXMO3_03341"/>
<dbReference type="InterPro" id="IPR036397">
    <property type="entry name" value="RNaseH_sf"/>
</dbReference>
<feature type="domain" description="ASCH" evidence="1">
    <location>
        <begin position="210"/>
        <end position="328"/>
    </location>
</feature>